<sequence>MKGFFITLEGVDGAGKSSHIGHLRDLCESLGHDVVMTREPGGTPVSEVLRTMLLTESMHMETETLLMFAARQEHILSVIRPALRAGKVVISDRFTDATYAYQGGGRHFPAARIRVLEDWVQQQLQPDLTLLFDVPLEVARERLLKSREQDRFEREDSEFFERVRNAYHARVNAEPSRFYVVDSSRPKADITQQLQDKLTAVLAQHAAQDQSP</sequence>
<gene>
    <name evidence="12 14" type="primary">tmk</name>
    <name evidence="14" type="ORF">W822_14410</name>
</gene>
<comment type="similarity">
    <text evidence="1 12">Belongs to the thymidylate kinase family.</text>
</comment>
<organism evidence="14 15">
    <name type="scientific">Advenella kashmirensis W13003</name>
    <dbReference type="NCBI Taxonomy" id="1424334"/>
    <lineage>
        <taxon>Bacteria</taxon>
        <taxon>Pseudomonadati</taxon>
        <taxon>Pseudomonadota</taxon>
        <taxon>Betaproteobacteria</taxon>
        <taxon>Burkholderiales</taxon>
        <taxon>Alcaligenaceae</taxon>
    </lineage>
</organism>
<dbReference type="InterPro" id="IPR018094">
    <property type="entry name" value="Thymidylate_kinase"/>
</dbReference>
<dbReference type="GO" id="GO:0004798">
    <property type="term" value="F:dTMP kinase activity"/>
    <property type="evidence" value="ECO:0007669"/>
    <property type="project" value="UniProtKB-UniRule"/>
</dbReference>
<comment type="catalytic activity">
    <reaction evidence="10 12">
        <text>dTMP + ATP = dTDP + ADP</text>
        <dbReference type="Rhea" id="RHEA:13517"/>
        <dbReference type="ChEBI" id="CHEBI:30616"/>
        <dbReference type="ChEBI" id="CHEBI:58369"/>
        <dbReference type="ChEBI" id="CHEBI:63528"/>
        <dbReference type="ChEBI" id="CHEBI:456216"/>
        <dbReference type="EC" id="2.7.4.9"/>
    </reaction>
</comment>
<dbReference type="GO" id="GO:0005829">
    <property type="term" value="C:cytosol"/>
    <property type="evidence" value="ECO:0007669"/>
    <property type="project" value="TreeGrafter"/>
</dbReference>
<dbReference type="OrthoDB" id="9774907at2"/>
<dbReference type="GO" id="GO:0006227">
    <property type="term" value="P:dUDP biosynthetic process"/>
    <property type="evidence" value="ECO:0007669"/>
    <property type="project" value="TreeGrafter"/>
</dbReference>
<dbReference type="PANTHER" id="PTHR10344:SF4">
    <property type="entry name" value="UMP-CMP KINASE 2, MITOCHONDRIAL"/>
    <property type="match status" value="1"/>
</dbReference>
<evidence type="ECO:0000256" key="12">
    <source>
        <dbReference type="HAMAP-Rule" id="MF_00165"/>
    </source>
</evidence>
<keyword evidence="5 12" id="KW-0545">Nucleotide biosynthesis</keyword>
<dbReference type="eggNOG" id="COG0125">
    <property type="taxonomic scope" value="Bacteria"/>
</dbReference>
<dbReference type="InterPro" id="IPR039430">
    <property type="entry name" value="Thymidylate_kin-like_dom"/>
</dbReference>
<dbReference type="Pfam" id="PF02223">
    <property type="entry name" value="Thymidylate_kin"/>
    <property type="match status" value="1"/>
</dbReference>
<feature type="binding site" evidence="12">
    <location>
        <begin position="10"/>
        <end position="17"/>
    </location>
    <ligand>
        <name>ATP</name>
        <dbReference type="ChEBI" id="CHEBI:30616"/>
    </ligand>
</feature>
<dbReference type="EC" id="2.7.4.9" evidence="2 12"/>
<dbReference type="GO" id="GO:0005524">
    <property type="term" value="F:ATP binding"/>
    <property type="evidence" value="ECO:0007669"/>
    <property type="project" value="UniProtKB-UniRule"/>
</dbReference>
<proteinExistence type="inferred from homology"/>
<dbReference type="Proteomes" id="UP000018733">
    <property type="component" value="Unassembled WGS sequence"/>
</dbReference>
<evidence type="ECO:0000256" key="5">
    <source>
        <dbReference type="ARBA" id="ARBA00022727"/>
    </source>
</evidence>
<keyword evidence="4 12" id="KW-0808">Transferase</keyword>
<evidence type="ECO:0000256" key="8">
    <source>
        <dbReference type="ARBA" id="ARBA00022840"/>
    </source>
</evidence>
<evidence type="ECO:0000256" key="3">
    <source>
        <dbReference type="ARBA" id="ARBA00017144"/>
    </source>
</evidence>
<dbReference type="Gene3D" id="3.40.50.300">
    <property type="entry name" value="P-loop containing nucleotide triphosphate hydrolases"/>
    <property type="match status" value="1"/>
</dbReference>
<dbReference type="FunFam" id="3.40.50.300:FF:000225">
    <property type="entry name" value="Thymidylate kinase"/>
    <property type="match status" value="1"/>
</dbReference>
<reference evidence="14 15" key="1">
    <citation type="journal article" date="2014" name="Genome Announc.">
        <title>Draft Genome Sequence of Advenella kashmirensis Strain W13003, a Polycyclic Aromatic Hydrocarbon-Degrading Bacterium.</title>
        <authorList>
            <person name="Wang X."/>
            <person name="Jin D."/>
            <person name="Zhou L."/>
            <person name="Wu L."/>
            <person name="An W."/>
            <person name="Zhao L."/>
        </authorList>
    </citation>
    <scope>NUCLEOTIDE SEQUENCE [LARGE SCALE GENOMIC DNA]</scope>
    <source>
        <strain evidence="14 15">W13003</strain>
    </source>
</reference>
<evidence type="ECO:0000313" key="15">
    <source>
        <dbReference type="Proteomes" id="UP000018733"/>
    </source>
</evidence>
<comment type="caution">
    <text evidence="14">The sequence shown here is derived from an EMBL/GenBank/DDBJ whole genome shotgun (WGS) entry which is preliminary data.</text>
</comment>
<evidence type="ECO:0000256" key="4">
    <source>
        <dbReference type="ARBA" id="ARBA00022679"/>
    </source>
</evidence>
<dbReference type="EMBL" id="AYXT01000010">
    <property type="protein sequence ID" value="ETF01958.1"/>
    <property type="molecule type" value="Genomic_DNA"/>
</dbReference>
<dbReference type="AlphaFoldDB" id="V8QRI4"/>
<evidence type="ECO:0000259" key="13">
    <source>
        <dbReference type="Pfam" id="PF02223"/>
    </source>
</evidence>
<evidence type="ECO:0000256" key="10">
    <source>
        <dbReference type="ARBA" id="ARBA00048743"/>
    </source>
</evidence>
<dbReference type="GO" id="GO:0006235">
    <property type="term" value="P:dTTP biosynthetic process"/>
    <property type="evidence" value="ECO:0007669"/>
    <property type="project" value="UniProtKB-UniRule"/>
</dbReference>
<keyword evidence="8 12" id="KW-0067">ATP-binding</keyword>
<evidence type="ECO:0000256" key="6">
    <source>
        <dbReference type="ARBA" id="ARBA00022741"/>
    </source>
</evidence>
<dbReference type="HAMAP" id="MF_00165">
    <property type="entry name" value="Thymidylate_kinase"/>
    <property type="match status" value="1"/>
</dbReference>
<dbReference type="RefSeq" id="WP_024005836.1">
    <property type="nucleotide sequence ID" value="NZ_KI650980.1"/>
</dbReference>
<name>V8QRI4_9BURK</name>
<dbReference type="HOGENOM" id="CLU_049131_0_2_4"/>
<dbReference type="InterPro" id="IPR027417">
    <property type="entry name" value="P-loop_NTPase"/>
</dbReference>
<evidence type="ECO:0000256" key="1">
    <source>
        <dbReference type="ARBA" id="ARBA00009776"/>
    </source>
</evidence>
<comment type="function">
    <text evidence="11 12">Phosphorylation of dTMP to form dTDP in both de novo and salvage pathways of dTTP synthesis.</text>
</comment>
<keyword evidence="6 12" id="KW-0547">Nucleotide-binding</keyword>
<keyword evidence="7 12" id="KW-0418">Kinase</keyword>
<feature type="domain" description="Thymidylate kinase-like" evidence="13">
    <location>
        <begin position="8"/>
        <end position="193"/>
    </location>
</feature>
<dbReference type="SUPFAM" id="SSF52540">
    <property type="entry name" value="P-loop containing nucleoside triphosphate hydrolases"/>
    <property type="match status" value="1"/>
</dbReference>
<evidence type="ECO:0000313" key="14">
    <source>
        <dbReference type="EMBL" id="ETF01958.1"/>
    </source>
</evidence>
<dbReference type="PATRIC" id="fig|1424334.3.peg.2896"/>
<dbReference type="GO" id="GO:0006233">
    <property type="term" value="P:dTDP biosynthetic process"/>
    <property type="evidence" value="ECO:0007669"/>
    <property type="project" value="InterPro"/>
</dbReference>
<dbReference type="PANTHER" id="PTHR10344">
    <property type="entry name" value="THYMIDYLATE KINASE"/>
    <property type="match status" value="1"/>
</dbReference>
<evidence type="ECO:0000256" key="9">
    <source>
        <dbReference type="ARBA" id="ARBA00029962"/>
    </source>
</evidence>
<evidence type="ECO:0000256" key="7">
    <source>
        <dbReference type="ARBA" id="ARBA00022777"/>
    </source>
</evidence>
<evidence type="ECO:0000256" key="11">
    <source>
        <dbReference type="ARBA" id="ARBA00057735"/>
    </source>
</evidence>
<evidence type="ECO:0000256" key="2">
    <source>
        <dbReference type="ARBA" id="ARBA00012980"/>
    </source>
</evidence>
<keyword evidence="15" id="KW-1185">Reference proteome</keyword>
<dbReference type="CDD" id="cd01672">
    <property type="entry name" value="TMPK"/>
    <property type="match status" value="1"/>
</dbReference>
<protein>
    <recommendedName>
        <fullName evidence="3 12">Thymidylate kinase</fullName>
        <ecNumber evidence="2 12">2.7.4.9</ecNumber>
    </recommendedName>
    <alternativeName>
        <fullName evidence="9 12">dTMP kinase</fullName>
    </alternativeName>
</protein>
<dbReference type="STRING" id="1424334.W822_14410"/>
<dbReference type="NCBIfam" id="TIGR00041">
    <property type="entry name" value="DTMP_kinase"/>
    <property type="match status" value="1"/>
</dbReference>
<accession>V8QRI4</accession>